<comment type="caution">
    <text evidence="2">The sequence shown here is derived from an EMBL/GenBank/DDBJ whole genome shotgun (WGS) entry which is preliminary data.</text>
</comment>
<protein>
    <recommendedName>
        <fullName evidence="4">Integral membrane protein</fullName>
    </recommendedName>
</protein>
<evidence type="ECO:0000313" key="2">
    <source>
        <dbReference type="EMBL" id="MBP2624010.1"/>
    </source>
</evidence>
<organism evidence="2 3">
    <name type="scientific">Streptococcus oricebi</name>
    <dbReference type="NCBI Taxonomy" id="1547447"/>
    <lineage>
        <taxon>Bacteria</taxon>
        <taxon>Bacillati</taxon>
        <taxon>Bacillota</taxon>
        <taxon>Bacilli</taxon>
        <taxon>Lactobacillales</taxon>
        <taxon>Streptococcaceae</taxon>
        <taxon>Streptococcus</taxon>
    </lineage>
</organism>
<keyword evidence="1" id="KW-1133">Transmembrane helix</keyword>
<name>A0ABS5B5B0_9STRE</name>
<sequence>MKVNVQARKLVLASGWVGLIGGLFLLLFVPLTVIVTVLTLGIGAVLSVFIAFAIKIASIVLGIVSLTYYKSDARISFAGGVLLIVGGGIALIDFLGWFGGIILIVAGIMFLNSLSKFNPNQVNY</sequence>
<evidence type="ECO:0008006" key="4">
    <source>
        <dbReference type="Google" id="ProtNLM"/>
    </source>
</evidence>
<accession>A0ABS5B5B0</accession>
<feature type="transmembrane region" description="Helical" evidence="1">
    <location>
        <begin position="44"/>
        <end position="69"/>
    </location>
</feature>
<evidence type="ECO:0000256" key="1">
    <source>
        <dbReference type="SAM" id="Phobius"/>
    </source>
</evidence>
<keyword evidence="1" id="KW-0472">Membrane</keyword>
<dbReference type="EMBL" id="PRDG01000005">
    <property type="protein sequence ID" value="MBP2624010.1"/>
    <property type="molecule type" value="Genomic_DNA"/>
</dbReference>
<keyword evidence="1" id="KW-0812">Transmembrane</keyword>
<dbReference type="RefSeq" id="WP_209628580.1">
    <property type="nucleotide sequence ID" value="NZ_PRDG01000005.1"/>
</dbReference>
<proteinExistence type="predicted"/>
<gene>
    <name evidence="2" type="ORF">C4K46_08670</name>
</gene>
<reference evidence="2 3" key="1">
    <citation type="submission" date="2018-02" db="EMBL/GenBank/DDBJ databases">
        <title>Draft genome sequence of Streptococcus oricebi CCUG 70868T type strain.</title>
        <authorList>
            <person name="Mendez V."/>
            <person name="Salva-Serra F."/>
            <person name="Jaen-Luchoro D."/>
            <person name="Gonzales-Siles L."/>
            <person name="Karlsson R."/>
            <person name="Engstrom-Jakobsson H."/>
            <person name="Busquets A."/>
            <person name="Gomila M."/>
            <person name="Pineiro-Iglesias B."/>
            <person name="Bennasar-Figueras A."/>
            <person name="Seeger M."/>
            <person name="Moore E."/>
        </authorList>
    </citation>
    <scope>NUCLEOTIDE SEQUENCE [LARGE SCALE GENOMIC DNA]</scope>
    <source>
        <strain evidence="2 3">CCUG 70868</strain>
    </source>
</reference>
<keyword evidence="3" id="KW-1185">Reference proteome</keyword>
<evidence type="ECO:0000313" key="3">
    <source>
        <dbReference type="Proteomes" id="UP001519296"/>
    </source>
</evidence>
<feature type="transmembrane region" description="Helical" evidence="1">
    <location>
        <begin position="81"/>
        <end position="111"/>
    </location>
</feature>
<feature type="transmembrane region" description="Helical" evidence="1">
    <location>
        <begin position="12"/>
        <end position="38"/>
    </location>
</feature>
<dbReference type="Proteomes" id="UP001519296">
    <property type="component" value="Unassembled WGS sequence"/>
</dbReference>